<protein>
    <recommendedName>
        <fullName evidence="1">DNA primase/polymerase bifunctional N-terminal domain-containing protein</fullName>
    </recommendedName>
</protein>
<dbReference type="Proteomes" id="UP001229651">
    <property type="component" value="Unassembled WGS sequence"/>
</dbReference>
<evidence type="ECO:0000313" key="2">
    <source>
        <dbReference type="EMBL" id="MDQ0381880.1"/>
    </source>
</evidence>
<dbReference type="SUPFAM" id="SSF56747">
    <property type="entry name" value="Prim-pol domain"/>
    <property type="match status" value="1"/>
</dbReference>
<comment type="caution">
    <text evidence="2">The sequence shown here is derived from an EMBL/GenBank/DDBJ whole genome shotgun (WGS) entry which is preliminary data.</text>
</comment>
<evidence type="ECO:0000259" key="1">
    <source>
        <dbReference type="SMART" id="SM00943"/>
    </source>
</evidence>
<dbReference type="Pfam" id="PF09250">
    <property type="entry name" value="Prim-Pol"/>
    <property type="match status" value="1"/>
</dbReference>
<dbReference type="SMART" id="SM00943">
    <property type="entry name" value="Prim-Pol"/>
    <property type="match status" value="1"/>
</dbReference>
<gene>
    <name evidence="2" type="ORF">FB470_005874</name>
</gene>
<sequence length="336" mass="35228">MDTTNPLLDWALYLAAMDWPVFPLRPGTKRQPAIKNWENRATTDPARLRRAWAADAWNIAVATGPARLVVIDLDMPKGDEAGPDGATALAALAEQRCAPLPNTFTVATPSGGRHLYFQAPPGVRLRNSPGQICPRVDTRSGGGYVVGPGSVTEQGGYELLDERDPVELAAWLVQLCTEKATPAATSKPVALRSANPTAYGAAALRGECDRVRAADPGRHNETLASAAYTIGRKVGAGLIDHATARAELIAAGQTLIGSQHWPPNEADVARVVDAGLTAGAANPVHRRDAALMTRFYVGALHPHSGASTSAVRVRAAPDTPCAGAAKLAAGRLLSPD</sequence>
<reference evidence="2 3" key="1">
    <citation type="submission" date="2023-07" db="EMBL/GenBank/DDBJ databases">
        <title>Sequencing the genomes of 1000 actinobacteria strains.</title>
        <authorList>
            <person name="Klenk H.-P."/>
        </authorList>
    </citation>
    <scope>NUCLEOTIDE SEQUENCE [LARGE SCALE GENOMIC DNA]</scope>
    <source>
        <strain evidence="2 3">DSM 45805</strain>
    </source>
</reference>
<feature type="domain" description="DNA primase/polymerase bifunctional N-terminal" evidence="1">
    <location>
        <begin position="11"/>
        <end position="172"/>
    </location>
</feature>
<keyword evidence="3" id="KW-1185">Reference proteome</keyword>
<accession>A0ABU0F467</accession>
<dbReference type="EMBL" id="JAUSUT010000001">
    <property type="protein sequence ID" value="MDQ0381880.1"/>
    <property type="molecule type" value="Genomic_DNA"/>
</dbReference>
<organism evidence="2 3">
    <name type="scientific">Amycolatopsis thermophila</name>
    <dbReference type="NCBI Taxonomy" id="206084"/>
    <lineage>
        <taxon>Bacteria</taxon>
        <taxon>Bacillati</taxon>
        <taxon>Actinomycetota</taxon>
        <taxon>Actinomycetes</taxon>
        <taxon>Pseudonocardiales</taxon>
        <taxon>Pseudonocardiaceae</taxon>
        <taxon>Amycolatopsis</taxon>
    </lineage>
</organism>
<dbReference type="InterPro" id="IPR015330">
    <property type="entry name" value="DNA_primase/pol_bifunc_N"/>
</dbReference>
<evidence type="ECO:0000313" key="3">
    <source>
        <dbReference type="Proteomes" id="UP001229651"/>
    </source>
</evidence>
<dbReference type="CDD" id="cd04859">
    <property type="entry name" value="Prim_Pol"/>
    <property type="match status" value="1"/>
</dbReference>
<dbReference type="RefSeq" id="WP_306996624.1">
    <property type="nucleotide sequence ID" value="NZ_JAUSUT010000001.1"/>
</dbReference>
<name>A0ABU0F467_9PSEU</name>
<proteinExistence type="predicted"/>